<evidence type="ECO:0000256" key="2">
    <source>
        <dbReference type="ARBA" id="ARBA00023125"/>
    </source>
</evidence>
<keyword evidence="3" id="KW-0804">Transcription</keyword>
<dbReference type="Gene3D" id="3.40.50.2300">
    <property type="match status" value="1"/>
</dbReference>
<keyword evidence="1" id="KW-0805">Transcription regulation</keyword>
<dbReference type="Proteomes" id="UP000029995">
    <property type="component" value="Unassembled WGS sequence"/>
</dbReference>
<dbReference type="OrthoDB" id="7170131at2"/>
<evidence type="ECO:0000259" key="4">
    <source>
        <dbReference type="Pfam" id="PF13377"/>
    </source>
</evidence>
<dbReference type="InterPro" id="IPR046335">
    <property type="entry name" value="LacI/GalR-like_sensor"/>
</dbReference>
<feature type="non-terminal residue" evidence="5">
    <location>
        <position position="1"/>
    </location>
</feature>
<feature type="domain" description="Transcriptional regulator LacI/GalR-like sensor" evidence="4">
    <location>
        <begin position="1"/>
        <end position="84"/>
    </location>
</feature>
<proteinExistence type="predicted"/>
<evidence type="ECO:0000256" key="3">
    <source>
        <dbReference type="ARBA" id="ARBA00023163"/>
    </source>
</evidence>
<evidence type="ECO:0000313" key="5">
    <source>
        <dbReference type="EMBL" id="KGM35143.1"/>
    </source>
</evidence>
<dbReference type="GO" id="GO:0003700">
    <property type="term" value="F:DNA-binding transcription factor activity"/>
    <property type="evidence" value="ECO:0007669"/>
    <property type="project" value="TreeGrafter"/>
</dbReference>
<dbReference type="Pfam" id="PF13377">
    <property type="entry name" value="Peripla_BP_3"/>
    <property type="match status" value="1"/>
</dbReference>
<reference evidence="5 6" key="1">
    <citation type="submission" date="2014-01" db="EMBL/GenBank/DDBJ databases">
        <title>Genome sequence determination for a cystic fibrosis isolate, Inquilinus limosus.</title>
        <authorList>
            <person name="Pino M."/>
            <person name="Di Conza J."/>
            <person name="Gutkind G."/>
        </authorList>
    </citation>
    <scope>NUCLEOTIDE SEQUENCE [LARGE SCALE GENOMIC DNA]</scope>
    <source>
        <strain evidence="5 6">MP06</strain>
    </source>
</reference>
<dbReference type="SUPFAM" id="SSF53822">
    <property type="entry name" value="Periplasmic binding protein-like I"/>
    <property type="match status" value="1"/>
</dbReference>
<evidence type="ECO:0000256" key="1">
    <source>
        <dbReference type="ARBA" id="ARBA00023015"/>
    </source>
</evidence>
<keyword evidence="2" id="KW-0238">DNA-binding</keyword>
<sequence length="91" mass="9644">AVGALMECHRRGIAVPDQVSILGFGDFEIGGQCVPALSTVRIDAEDIGRRVGALLLRVLEPRDGAPAPPRVIDVGFEIVERGSTARRPGRA</sequence>
<evidence type="ECO:0000313" key="6">
    <source>
        <dbReference type="Proteomes" id="UP000029995"/>
    </source>
</evidence>
<dbReference type="GO" id="GO:0000976">
    <property type="term" value="F:transcription cis-regulatory region binding"/>
    <property type="evidence" value="ECO:0007669"/>
    <property type="project" value="TreeGrafter"/>
</dbReference>
<accession>A0A0A0DB48</accession>
<dbReference type="AlphaFoldDB" id="A0A0A0DB48"/>
<dbReference type="PANTHER" id="PTHR30146:SF33">
    <property type="entry name" value="TRANSCRIPTIONAL REGULATOR"/>
    <property type="match status" value="1"/>
</dbReference>
<dbReference type="EMBL" id="JANX01000045">
    <property type="protein sequence ID" value="KGM35143.1"/>
    <property type="molecule type" value="Genomic_DNA"/>
</dbReference>
<organism evidence="5 6">
    <name type="scientific">Inquilinus limosus MP06</name>
    <dbReference type="NCBI Taxonomy" id="1398085"/>
    <lineage>
        <taxon>Bacteria</taxon>
        <taxon>Pseudomonadati</taxon>
        <taxon>Pseudomonadota</taxon>
        <taxon>Alphaproteobacteria</taxon>
        <taxon>Rhodospirillales</taxon>
        <taxon>Rhodospirillaceae</taxon>
        <taxon>Inquilinus</taxon>
    </lineage>
</organism>
<gene>
    <name evidence="5" type="ORF">P409_06080</name>
</gene>
<protein>
    <submittedName>
        <fullName evidence="5">Transcriptional regulator</fullName>
    </submittedName>
</protein>
<dbReference type="PANTHER" id="PTHR30146">
    <property type="entry name" value="LACI-RELATED TRANSCRIPTIONAL REPRESSOR"/>
    <property type="match status" value="1"/>
</dbReference>
<dbReference type="RefSeq" id="WP_034832998.1">
    <property type="nucleotide sequence ID" value="NZ_JANX01000045.1"/>
</dbReference>
<name>A0A0A0DB48_9PROT</name>
<dbReference type="InterPro" id="IPR028082">
    <property type="entry name" value="Peripla_BP_I"/>
</dbReference>
<comment type="caution">
    <text evidence="5">The sequence shown here is derived from an EMBL/GenBank/DDBJ whole genome shotgun (WGS) entry which is preliminary data.</text>
</comment>